<gene>
    <name evidence="2" type="ORF">PR002_g24454</name>
</gene>
<name>A0A6A3IBC7_9STRA</name>
<keyword evidence="1" id="KW-0732">Signal</keyword>
<feature type="chain" id="PRO_5025482547" description="Secreted peptide" evidence="1">
    <location>
        <begin position="17"/>
        <end position="135"/>
    </location>
</feature>
<comment type="caution">
    <text evidence="2">The sequence shown here is derived from an EMBL/GenBank/DDBJ whole genome shotgun (WGS) entry which is preliminary data.</text>
</comment>
<organism evidence="2 3">
    <name type="scientific">Phytophthora rubi</name>
    <dbReference type="NCBI Taxonomy" id="129364"/>
    <lineage>
        <taxon>Eukaryota</taxon>
        <taxon>Sar</taxon>
        <taxon>Stramenopiles</taxon>
        <taxon>Oomycota</taxon>
        <taxon>Peronosporomycetes</taxon>
        <taxon>Peronosporales</taxon>
        <taxon>Peronosporaceae</taxon>
        <taxon>Phytophthora</taxon>
    </lineage>
</organism>
<protein>
    <recommendedName>
        <fullName evidence="4">Secreted peptide</fullName>
    </recommendedName>
</protein>
<dbReference type="Proteomes" id="UP000435112">
    <property type="component" value="Unassembled WGS sequence"/>
</dbReference>
<dbReference type="EMBL" id="QXFU01003007">
    <property type="protein sequence ID" value="KAE8979301.1"/>
    <property type="molecule type" value="Genomic_DNA"/>
</dbReference>
<evidence type="ECO:0000313" key="2">
    <source>
        <dbReference type="EMBL" id="KAE8979301.1"/>
    </source>
</evidence>
<feature type="signal peptide" evidence="1">
    <location>
        <begin position="1"/>
        <end position="16"/>
    </location>
</feature>
<dbReference type="AlphaFoldDB" id="A0A6A3IBC7"/>
<sequence length="135" mass="14100">MASIAIMLCCCASSSATASIATMLCCFASSSATAPMTSIAIILCCSTSRSATAPMSFIAIMLCCSASSNRSSVTDGVRRYDAALLPVLIVAALLRSLLSCNISNVVRMFTQVTLTQYRGINPLRVSISHSSVFPV</sequence>
<evidence type="ECO:0000256" key="1">
    <source>
        <dbReference type="SAM" id="SignalP"/>
    </source>
</evidence>
<proteinExistence type="predicted"/>
<evidence type="ECO:0008006" key="4">
    <source>
        <dbReference type="Google" id="ProtNLM"/>
    </source>
</evidence>
<evidence type="ECO:0000313" key="3">
    <source>
        <dbReference type="Proteomes" id="UP000435112"/>
    </source>
</evidence>
<accession>A0A6A3IBC7</accession>
<reference evidence="2 3" key="1">
    <citation type="submission" date="2018-09" db="EMBL/GenBank/DDBJ databases">
        <title>Genomic investigation of the strawberry pathogen Phytophthora fragariae indicates pathogenicity is determined by transcriptional variation in three key races.</title>
        <authorList>
            <person name="Adams T.M."/>
            <person name="Armitage A.D."/>
            <person name="Sobczyk M.K."/>
            <person name="Bates H.J."/>
            <person name="Dunwell J.M."/>
            <person name="Nellist C.F."/>
            <person name="Harrison R.J."/>
        </authorList>
    </citation>
    <scope>NUCLEOTIDE SEQUENCE [LARGE SCALE GENOMIC DNA]</scope>
    <source>
        <strain evidence="2 3">SCRP324</strain>
    </source>
</reference>